<dbReference type="EMBL" id="LAZR01032421">
    <property type="protein sequence ID" value="KKL50941.1"/>
    <property type="molecule type" value="Genomic_DNA"/>
</dbReference>
<comment type="caution">
    <text evidence="2">The sequence shown here is derived from an EMBL/GenBank/DDBJ whole genome shotgun (WGS) entry which is preliminary data.</text>
</comment>
<dbReference type="AlphaFoldDB" id="A0A0F9DB52"/>
<evidence type="ECO:0000313" key="2">
    <source>
        <dbReference type="EMBL" id="KKL50941.1"/>
    </source>
</evidence>
<organism evidence="2">
    <name type="scientific">marine sediment metagenome</name>
    <dbReference type="NCBI Taxonomy" id="412755"/>
    <lineage>
        <taxon>unclassified sequences</taxon>
        <taxon>metagenomes</taxon>
        <taxon>ecological metagenomes</taxon>
    </lineage>
</organism>
<feature type="region of interest" description="Disordered" evidence="1">
    <location>
        <begin position="121"/>
        <end position="144"/>
    </location>
</feature>
<protein>
    <submittedName>
        <fullName evidence="2">Uncharacterized protein</fullName>
    </submittedName>
</protein>
<sequence>MNLHNVRVINSIEELGEAIFGEERHPPSKEEAFSSFEAICRRSYTIIREGVDNPDIDAGDIMANCIEAMNYHGGQHGAMSALLCDGFRQYIAARHREDRELFKTQFIAALDKAVQQNSKLLEEQYDTRTEQSTQERSAEPPTTP</sequence>
<evidence type="ECO:0000256" key="1">
    <source>
        <dbReference type="SAM" id="MobiDB-lite"/>
    </source>
</evidence>
<reference evidence="2" key="1">
    <citation type="journal article" date="2015" name="Nature">
        <title>Complex archaea that bridge the gap between prokaryotes and eukaryotes.</title>
        <authorList>
            <person name="Spang A."/>
            <person name="Saw J.H."/>
            <person name="Jorgensen S.L."/>
            <person name="Zaremba-Niedzwiedzka K."/>
            <person name="Martijn J."/>
            <person name="Lind A.E."/>
            <person name="van Eijk R."/>
            <person name="Schleper C."/>
            <person name="Guy L."/>
            <person name="Ettema T.J."/>
        </authorList>
    </citation>
    <scope>NUCLEOTIDE SEQUENCE</scope>
</reference>
<proteinExistence type="predicted"/>
<gene>
    <name evidence="2" type="ORF">LCGC14_2300450</name>
</gene>
<accession>A0A0F9DB52</accession>
<name>A0A0F9DB52_9ZZZZ</name>